<dbReference type="InterPro" id="IPR041657">
    <property type="entry name" value="HTH_17"/>
</dbReference>
<dbReference type="AlphaFoldDB" id="A0A3S0IC39"/>
<dbReference type="NCBIfam" id="TIGR01764">
    <property type="entry name" value="excise"/>
    <property type="match status" value="1"/>
</dbReference>
<accession>A0A3S0IC39</accession>
<feature type="domain" description="Helix-turn-helix" evidence="1">
    <location>
        <begin position="2"/>
        <end position="49"/>
    </location>
</feature>
<dbReference type="InterPro" id="IPR010093">
    <property type="entry name" value="SinI_DNA-bd"/>
</dbReference>
<dbReference type="GO" id="GO:0003677">
    <property type="term" value="F:DNA binding"/>
    <property type="evidence" value="ECO:0007669"/>
    <property type="project" value="InterPro"/>
</dbReference>
<comment type="caution">
    <text evidence="2">The sequence shown here is derived from an EMBL/GenBank/DDBJ whole genome shotgun (WGS) entry which is preliminary data.</text>
</comment>
<evidence type="ECO:0000313" key="2">
    <source>
        <dbReference type="EMBL" id="RTR29201.1"/>
    </source>
</evidence>
<protein>
    <submittedName>
        <fullName evidence="2">Helix-turn-helix domain-containing protein</fullName>
    </submittedName>
</protein>
<organism evidence="2 3">
    <name type="scientific">Bacillus yapensis</name>
    <dbReference type="NCBI Taxonomy" id="2492960"/>
    <lineage>
        <taxon>Bacteria</taxon>
        <taxon>Bacillati</taxon>
        <taxon>Bacillota</taxon>
        <taxon>Bacilli</taxon>
        <taxon>Bacillales</taxon>
        <taxon>Bacillaceae</taxon>
        <taxon>Bacillus</taxon>
    </lineage>
</organism>
<gene>
    <name evidence="2" type="ORF">EKG37_15830</name>
</gene>
<dbReference type="EMBL" id="RXNT01000013">
    <property type="protein sequence ID" value="RTR29201.1"/>
    <property type="molecule type" value="Genomic_DNA"/>
</dbReference>
<evidence type="ECO:0000259" key="1">
    <source>
        <dbReference type="Pfam" id="PF12728"/>
    </source>
</evidence>
<dbReference type="Proteomes" id="UP000271374">
    <property type="component" value="Unassembled WGS sequence"/>
</dbReference>
<keyword evidence="3" id="KW-1185">Reference proteome</keyword>
<name>A0A3S0IC39_9BACI</name>
<dbReference type="OrthoDB" id="2166477at2"/>
<evidence type="ECO:0000313" key="3">
    <source>
        <dbReference type="Proteomes" id="UP000271374"/>
    </source>
</evidence>
<reference evidence="2 3" key="1">
    <citation type="submission" date="2018-12" db="EMBL/GenBank/DDBJ databases">
        <title>Bacillus yapensis draft genome sequence.</title>
        <authorList>
            <person name="Yu L."/>
            <person name="Xu X."/>
            <person name="Tang X."/>
        </authorList>
    </citation>
    <scope>NUCLEOTIDE SEQUENCE [LARGE SCALE GENOMIC DNA]</scope>
    <source>
        <strain evidence="2 3">XXST-01</strain>
    </source>
</reference>
<sequence length="76" mass="8937">MYLTVKETAEYLSITESAVNELILSKKIRALHDGEQYLVNKEQFTTHLKQVEKYKELIEEILNEPIPEDIDIKDED</sequence>
<dbReference type="RefSeq" id="WP_126409774.1">
    <property type="nucleotide sequence ID" value="NZ_RXNT01000013.1"/>
</dbReference>
<dbReference type="Pfam" id="PF12728">
    <property type="entry name" value="HTH_17"/>
    <property type="match status" value="1"/>
</dbReference>
<proteinExistence type="predicted"/>